<dbReference type="EMBL" id="CP017111">
    <property type="protein sequence ID" value="AOO63869.1"/>
    <property type="molecule type" value="Genomic_DNA"/>
</dbReference>
<organism evidence="2 3">
    <name type="scientific">Sulfurospirillum halorespirans DSM 13726</name>
    <dbReference type="NCBI Taxonomy" id="1193502"/>
    <lineage>
        <taxon>Bacteria</taxon>
        <taxon>Pseudomonadati</taxon>
        <taxon>Campylobacterota</taxon>
        <taxon>Epsilonproteobacteria</taxon>
        <taxon>Campylobacterales</taxon>
        <taxon>Sulfurospirillaceae</taxon>
        <taxon>Sulfurospirillum</taxon>
    </lineage>
</organism>
<dbReference type="Pfam" id="PF07022">
    <property type="entry name" value="Phage_CI_repr"/>
    <property type="match status" value="1"/>
</dbReference>
<dbReference type="GO" id="GO:0003677">
    <property type="term" value="F:DNA binding"/>
    <property type="evidence" value="ECO:0007669"/>
    <property type="project" value="InterPro"/>
</dbReference>
<dbReference type="GO" id="GO:0045892">
    <property type="term" value="P:negative regulation of DNA-templated transcription"/>
    <property type="evidence" value="ECO:0007669"/>
    <property type="project" value="InterPro"/>
</dbReference>
<proteinExistence type="predicted"/>
<evidence type="ECO:0000259" key="1">
    <source>
        <dbReference type="Pfam" id="PF07022"/>
    </source>
</evidence>
<dbReference type="Gene3D" id="1.10.260.40">
    <property type="entry name" value="lambda repressor-like DNA-binding domains"/>
    <property type="match status" value="1"/>
</dbReference>
<reference evidence="3" key="1">
    <citation type="submission" date="2016-08" db="EMBL/GenBank/DDBJ databases">
        <title>Complete genome sequence of the organohalide-respiring Epsilonproteobacterium Sulfurospirillum halorespirans.</title>
        <authorList>
            <person name="Goris T."/>
            <person name="Zimmermann J."/>
            <person name="Schenz B."/>
            <person name="Lemos M."/>
            <person name="Hackermueller J."/>
            <person name="Diekert G."/>
        </authorList>
    </citation>
    <scope>NUCLEOTIDE SEQUENCE [LARGE SCALE GENOMIC DNA]</scope>
    <source>
        <strain>DSM 13726</strain>
        <strain evidence="3">PCE-M2</strain>
    </source>
</reference>
<dbReference type="RefSeq" id="WP_069476879.1">
    <property type="nucleotide sequence ID" value="NZ_CP017111.1"/>
</dbReference>
<dbReference type="InterPro" id="IPR010982">
    <property type="entry name" value="Lambda_DNA-bd_dom_sf"/>
</dbReference>
<accession>A0A1D7TFV5</accession>
<evidence type="ECO:0000313" key="3">
    <source>
        <dbReference type="Proteomes" id="UP000094609"/>
    </source>
</evidence>
<dbReference type="STRING" id="1193502.SHALO_0067"/>
<dbReference type="InterPro" id="IPR010744">
    <property type="entry name" value="Phage_CI_N"/>
</dbReference>
<protein>
    <submittedName>
        <fullName evidence="2">Phage CI repressor superfamily protein</fullName>
    </submittedName>
</protein>
<evidence type="ECO:0000313" key="2">
    <source>
        <dbReference type="EMBL" id="AOO63869.1"/>
    </source>
</evidence>
<dbReference type="Proteomes" id="UP000094609">
    <property type="component" value="Chromosome"/>
</dbReference>
<gene>
    <name evidence="2" type="ORF">SHALO_0067</name>
</gene>
<dbReference type="AlphaFoldDB" id="A0A1D7TFV5"/>
<keyword evidence="3" id="KW-1185">Reference proteome</keyword>
<name>A0A1D7TFV5_9BACT</name>
<feature type="domain" description="Bacteriophage CI repressor N-terminal" evidence="1">
    <location>
        <begin position="7"/>
        <end position="49"/>
    </location>
</feature>
<dbReference type="KEGG" id="shal:SHALO_0067"/>
<sequence>MNIEILIQKLIKHYNIKTITELAEKLSTTQSTISGWRSRNAIGALVEKVAEENPEILSILFKNDHSQINNFQNSTLSGNATGVEIGSTNKISLSANQEGDFLPCDDFAKTLFKELCKKYQDDQNKLHALLFQMIQSKE</sequence>